<evidence type="ECO:0000313" key="1">
    <source>
        <dbReference type="EMBL" id="RLK58408.1"/>
    </source>
</evidence>
<gene>
    <name evidence="1" type="ORF">CLV68_4509</name>
</gene>
<dbReference type="Proteomes" id="UP000282454">
    <property type="component" value="Unassembled WGS sequence"/>
</dbReference>
<accession>A0A421B238</accession>
<keyword evidence="2" id="KW-1185">Reference proteome</keyword>
<dbReference type="EMBL" id="RCDD01000003">
    <property type="protein sequence ID" value="RLK58408.1"/>
    <property type="molecule type" value="Genomic_DNA"/>
</dbReference>
<reference evidence="1 2" key="1">
    <citation type="submission" date="2018-10" db="EMBL/GenBank/DDBJ databases">
        <title>Genomic Encyclopedia of Archaeal and Bacterial Type Strains, Phase II (KMG-II): from individual species to whole genera.</title>
        <authorList>
            <person name="Goeker M."/>
        </authorList>
    </citation>
    <scope>NUCLEOTIDE SEQUENCE [LARGE SCALE GENOMIC DNA]</scope>
    <source>
        <strain evidence="1 2">DSM 45657</strain>
    </source>
</reference>
<dbReference type="RefSeq" id="WP_121392828.1">
    <property type="nucleotide sequence ID" value="NZ_RCDD01000003.1"/>
</dbReference>
<dbReference type="OrthoDB" id="10019954at2"/>
<comment type="caution">
    <text evidence="1">The sequence shown here is derived from an EMBL/GenBank/DDBJ whole genome shotgun (WGS) entry which is preliminary data.</text>
</comment>
<name>A0A421B238_9PSEU</name>
<protein>
    <submittedName>
        <fullName evidence="1">Uncharacterized protein</fullName>
    </submittedName>
</protein>
<organism evidence="1 2">
    <name type="scientific">Actinokineospora cianjurensis</name>
    <dbReference type="NCBI Taxonomy" id="585224"/>
    <lineage>
        <taxon>Bacteria</taxon>
        <taxon>Bacillati</taxon>
        <taxon>Actinomycetota</taxon>
        <taxon>Actinomycetes</taxon>
        <taxon>Pseudonocardiales</taxon>
        <taxon>Pseudonocardiaceae</taxon>
        <taxon>Actinokineospora</taxon>
    </lineage>
</organism>
<evidence type="ECO:0000313" key="2">
    <source>
        <dbReference type="Proteomes" id="UP000282454"/>
    </source>
</evidence>
<dbReference type="AlphaFoldDB" id="A0A421B238"/>
<proteinExistence type="predicted"/>
<sequence>MFGHPPRRRVRGGDLLVAAVVLATLAGVVLVTTATGPPPEPAVSVGVNPACPSIPTPAGSVARWCARGSLVHDDALLVAAARAWWATGDSRDQPPPGAPLTGVFADTGPPGQVELTVVVLVAPRVGGGETVAYLTSTVAAIPATPDTRLHLRALQHLPAGSAPAAIGFVDTRPDTGDPVLSAPLVPAFALAAPGGTVRLISPLIDMPLTGGAAGDPVSWVPQPAGASAATTFAATADATLVPVAAGLDDPSVRPVRLAGGDPTRVLDDQVGDVVTSRGWWAGVVGVGGVVAADTVPEGWSAVTALGRPLRLVTDVSGGLVVDGVPPDGTGVHTRVDLLAPDRATRIPMGHLARGTVRFLDRDRTQVARWSVVAVVEARTAPAEPLLATTF</sequence>